<evidence type="ECO:0000256" key="5">
    <source>
        <dbReference type="ARBA" id="ARBA00010441"/>
    </source>
</evidence>
<comment type="pathway">
    <text evidence="4">Lipid metabolism.</text>
</comment>
<sequence>MNLPNQITLIRIGFIPIFMVIFLYPFQWGTLDLAGAEVPMNHAVAGLLFAVAAATDWVDGYIARSRNLISNFGKFLDPLADKLLVTAALLSLIELALLPAWMGVIILTREFAVTGMRLVAAADGTVIAASGLGKWKTVFQMVAIFFLIVHNVPFDELGLPVATMLMWIAVILTVLSGIDYFVKNKHVFNDA</sequence>
<protein>
    <recommendedName>
        <fullName evidence="7 18">CDP-diacylglycerol--glycerol-3-phosphate 3-phosphatidyltransferase</fullName>
        <ecNumber evidence="6 18">2.7.8.5</ecNumber>
    </recommendedName>
</protein>
<evidence type="ECO:0000256" key="3">
    <source>
        <dbReference type="ARBA" id="ARBA00005042"/>
    </source>
</evidence>
<evidence type="ECO:0000256" key="10">
    <source>
        <dbReference type="ARBA" id="ARBA00022679"/>
    </source>
</evidence>
<evidence type="ECO:0000256" key="12">
    <source>
        <dbReference type="ARBA" id="ARBA00022989"/>
    </source>
</evidence>
<evidence type="ECO:0000256" key="8">
    <source>
        <dbReference type="ARBA" id="ARBA00022475"/>
    </source>
</evidence>
<comment type="similarity">
    <text evidence="5 19">Belongs to the CDP-alcohol phosphatidyltransferase class-I family.</text>
</comment>
<dbReference type="PROSITE" id="PS00379">
    <property type="entry name" value="CDP_ALCOHOL_P_TRANSF"/>
    <property type="match status" value="1"/>
</dbReference>
<feature type="transmembrane region" description="Helical" evidence="20">
    <location>
        <begin position="83"/>
        <end position="105"/>
    </location>
</feature>
<dbReference type="InterPro" id="IPR050324">
    <property type="entry name" value="CDP-alcohol_PTase-I"/>
</dbReference>
<evidence type="ECO:0000256" key="1">
    <source>
        <dbReference type="ARBA" id="ARBA00003973"/>
    </source>
</evidence>
<dbReference type="InterPro" id="IPR004570">
    <property type="entry name" value="Phosphatidylglycerol_P_synth"/>
</dbReference>
<keyword evidence="9" id="KW-0444">Lipid biosynthesis</keyword>
<dbReference type="FunFam" id="1.20.120.1760:FF:000004">
    <property type="entry name" value="CDP-diacylglycerol--glycerol-3-phosphate 3-phosphatidyltransferase"/>
    <property type="match status" value="1"/>
</dbReference>
<keyword evidence="14 20" id="KW-0472">Membrane</keyword>
<keyword evidence="8" id="KW-1003">Cell membrane</keyword>
<evidence type="ECO:0000256" key="17">
    <source>
        <dbReference type="ARBA" id="ARBA00048586"/>
    </source>
</evidence>
<dbReference type="EC" id="2.7.8.5" evidence="6 18"/>
<name>A0A841PNA7_9BACL</name>
<evidence type="ECO:0000256" key="11">
    <source>
        <dbReference type="ARBA" id="ARBA00022692"/>
    </source>
</evidence>
<evidence type="ECO:0000256" key="18">
    <source>
        <dbReference type="NCBIfam" id="TIGR00560"/>
    </source>
</evidence>
<comment type="catalytic activity">
    <reaction evidence="17">
        <text>a CDP-1,2-diacyl-sn-glycerol + sn-glycerol 3-phosphate = a 1,2-diacyl-sn-glycero-3-phospho-(1'-sn-glycero-3'-phosphate) + CMP + H(+)</text>
        <dbReference type="Rhea" id="RHEA:12593"/>
        <dbReference type="ChEBI" id="CHEBI:15378"/>
        <dbReference type="ChEBI" id="CHEBI:57597"/>
        <dbReference type="ChEBI" id="CHEBI:58332"/>
        <dbReference type="ChEBI" id="CHEBI:60110"/>
        <dbReference type="ChEBI" id="CHEBI:60377"/>
        <dbReference type="EC" id="2.7.8.5"/>
    </reaction>
</comment>
<keyword evidence="10 19" id="KW-0808">Transferase</keyword>
<dbReference type="RefSeq" id="WP_184403142.1">
    <property type="nucleotide sequence ID" value="NZ_JACHHJ010000001.1"/>
</dbReference>
<dbReference type="PIRSF" id="PIRSF000847">
    <property type="entry name" value="Phos_ph_gly_syn"/>
    <property type="match status" value="1"/>
</dbReference>
<evidence type="ECO:0000256" key="6">
    <source>
        <dbReference type="ARBA" id="ARBA00013170"/>
    </source>
</evidence>
<evidence type="ECO:0000313" key="22">
    <source>
        <dbReference type="Proteomes" id="UP000568839"/>
    </source>
</evidence>
<evidence type="ECO:0000256" key="13">
    <source>
        <dbReference type="ARBA" id="ARBA00023098"/>
    </source>
</evidence>
<dbReference type="NCBIfam" id="TIGR00560">
    <property type="entry name" value="pgsA"/>
    <property type="match status" value="1"/>
</dbReference>
<comment type="function">
    <text evidence="1">This protein catalyzes the committed step to the synthesis of the acidic phospholipids.</text>
</comment>
<dbReference type="PANTHER" id="PTHR14269">
    <property type="entry name" value="CDP-DIACYLGLYCEROL--GLYCEROL-3-PHOSPHATE 3-PHOSPHATIDYLTRANSFERASE-RELATED"/>
    <property type="match status" value="1"/>
</dbReference>
<dbReference type="InterPro" id="IPR043130">
    <property type="entry name" value="CDP-OH_PTrfase_TM_dom"/>
</dbReference>
<dbReference type="Gene3D" id="1.20.120.1760">
    <property type="match status" value="1"/>
</dbReference>
<evidence type="ECO:0000256" key="9">
    <source>
        <dbReference type="ARBA" id="ARBA00022516"/>
    </source>
</evidence>
<gene>
    <name evidence="21" type="ORF">HNR44_001193</name>
</gene>
<feature type="transmembrane region" description="Helical" evidence="20">
    <location>
        <begin position="160"/>
        <end position="182"/>
    </location>
</feature>
<dbReference type="AlphaFoldDB" id="A0A841PNA7"/>
<dbReference type="Pfam" id="PF01066">
    <property type="entry name" value="CDP-OH_P_transf"/>
    <property type="match status" value="1"/>
</dbReference>
<dbReference type="Proteomes" id="UP000568839">
    <property type="component" value="Unassembled WGS sequence"/>
</dbReference>
<reference evidence="21 22" key="1">
    <citation type="submission" date="2020-08" db="EMBL/GenBank/DDBJ databases">
        <title>Genomic Encyclopedia of Type Strains, Phase IV (KMG-IV): sequencing the most valuable type-strain genomes for metagenomic binning, comparative biology and taxonomic classification.</title>
        <authorList>
            <person name="Goeker M."/>
        </authorList>
    </citation>
    <scope>NUCLEOTIDE SEQUENCE [LARGE SCALE GENOMIC DNA]</scope>
    <source>
        <strain evidence="21 22">DSM 21769</strain>
    </source>
</reference>
<dbReference type="GO" id="GO:0006655">
    <property type="term" value="P:phosphatidylglycerol biosynthetic process"/>
    <property type="evidence" value="ECO:0007669"/>
    <property type="project" value="UniProtKB-UniPathway"/>
</dbReference>
<keyword evidence="13" id="KW-0443">Lipid metabolism</keyword>
<comment type="caution">
    <text evidence="21">The sequence shown here is derived from an EMBL/GenBank/DDBJ whole genome shotgun (WGS) entry which is preliminary data.</text>
</comment>
<accession>A0A841PNA7</accession>
<evidence type="ECO:0000256" key="16">
    <source>
        <dbReference type="ARBA" id="ARBA00023264"/>
    </source>
</evidence>
<proteinExistence type="inferred from homology"/>
<comment type="subcellular location">
    <subcellularLocation>
        <location evidence="2">Cell membrane</location>
        <topology evidence="2">Multi-pass membrane protein</topology>
    </subcellularLocation>
</comment>
<keyword evidence="16" id="KW-1208">Phospholipid metabolism</keyword>
<dbReference type="EMBL" id="JACHHJ010000001">
    <property type="protein sequence ID" value="MBB6449244.1"/>
    <property type="molecule type" value="Genomic_DNA"/>
</dbReference>
<evidence type="ECO:0000256" key="20">
    <source>
        <dbReference type="SAM" id="Phobius"/>
    </source>
</evidence>
<feature type="transmembrane region" description="Helical" evidence="20">
    <location>
        <begin position="12"/>
        <end position="31"/>
    </location>
</feature>
<evidence type="ECO:0000256" key="14">
    <source>
        <dbReference type="ARBA" id="ARBA00023136"/>
    </source>
</evidence>
<keyword evidence="12 20" id="KW-1133">Transmembrane helix</keyword>
<dbReference type="GO" id="GO:0008444">
    <property type="term" value="F:CDP-diacylglycerol-glycerol-3-phosphate 3-phosphatidyltransferase activity"/>
    <property type="evidence" value="ECO:0007669"/>
    <property type="project" value="UniProtKB-UniRule"/>
</dbReference>
<organism evidence="21 22">
    <name type="scientific">Geomicrobium halophilum</name>
    <dbReference type="NCBI Taxonomy" id="549000"/>
    <lineage>
        <taxon>Bacteria</taxon>
        <taxon>Bacillati</taxon>
        <taxon>Bacillota</taxon>
        <taxon>Bacilli</taxon>
        <taxon>Bacillales</taxon>
        <taxon>Geomicrobium</taxon>
    </lineage>
</organism>
<comment type="pathway">
    <text evidence="3">Phospholipid metabolism; phosphatidylglycerol biosynthesis; phosphatidylglycerol from CDP-diacylglycerol: step 1/2.</text>
</comment>
<evidence type="ECO:0000313" key="21">
    <source>
        <dbReference type="EMBL" id="MBB6449244.1"/>
    </source>
</evidence>
<evidence type="ECO:0000256" key="2">
    <source>
        <dbReference type="ARBA" id="ARBA00004651"/>
    </source>
</evidence>
<dbReference type="GO" id="GO:0005886">
    <property type="term" value="C:plasma membrane"/>
    <property type="evidence" value="ECO:0007669"/>
    <property type="project" value="UniProtKB-SubCell"/>
</dbReference>
<keyword evidence="11 20" id="KW-0812">Transmembrane</keyword>
<dbReference type="PANTHER" id="PTHR14269:SF62">
    <property type="entry name" value="CDP-DIACYLGLYCEROL--GLYCEROL-3-PHOSPHATE 3-PHOSPHATIDYLTRANSFERASE 1, CHLOROPLASTIC"/>
    <property type="match status" value="1"/>
</dbReference>
<keyword evidence="22" id="KW-1185">Reference proteome</keyword>
<evidence type="ECO:0000256" key="4">
    <source>
        <dbReference type="ARBA" id="ARBA00005189"/>
    </source>
</evidence>
<keyword evidence="15" id="KW-0594">Phospholipid biosynthesis</keyword>
<dbReference type="InterPro" id="IPR000462">
    <property type="entry name" value="CDP-OH_P_trans"/>
</dbReference>
<dbReference type="UniPathway" id="UPA00084">
    <property type="reaction ID" value="UER00503"/>
</dbReference>
<dbReference type="InterPro" id="IPR048254">
    <property type="entry name" value="CDP_ALCOHOL_P_TRANSF_CS"/>
</dbReference>
<feature type="transmembrane region" description="Helical" evidence="20">
    <location>
        <begin position="137"/>
        <end position="154"/>
    </location>
</feature>
<evidence type="ECO:0000256" key="7">
    <source>
        <dbReference type="ARBA" id="ARBA00014944"/>
    </source>
</evidence>
<evidence type="ECO:0000256" key="19">
    <source>
        <dbReference type="RuleBase" id="RU003750"/>
    </source>
</evidence>
<evidence type="ECO:0000256" key="15">
    <source>
        <dbReference type="ARBA" id="ARBA00023209"/>
    </source>
</evidence>